<dbReference type="EMBL" id="MT142913">
    <property type="protein sequence ID" value="QJA90451.1"/>
    <property type="molecule type" value="Genomic_DNA"/>
</dbReference>
<organism evidence="1">
    <name type="scientific">viral metagenome</name>
    <dbReference type="NCBI Taxonomy" id="1070528"/>
    <lineage>
        <taxon>unclassified sequences</taxon>
        <taxon>metagenomes</taxon>
        <taxon>organismal metagenomes</taxon>
    </lineage>
</organism>
<sequence length="122" mass="14329">MYPERPNVEEFINLVDKLADVQDELNKIDYEYSKKVANNVRSAINRGAKTRELDCVKVLGNNEEEQKVLDGLQQQIFDRKKATRMLWGKIEAWKAQKELYRTDSYHQVTGKPDKSFFSDEEN</sequence>
<evidence type="ECO:0000313" key="1">
    <source>
        <dbReference type="EMBL" id="QJA90451.1"/>
    </source>
</evidence>
<gene>
    <name evidence="1" type="ORF">MM415B02375_0010</name>
</gene>
<accession>A0A6M3LAZ1</accession>
<name>A0A6M3LAZ1_9ZZZZ</name>
<reference evidence="1" key="1">
    <citation type="submission" date="2020-03" db="EMBL/GenBank/DDBJ databases">
        <title>The deep terrestrial virosphere.</title>
        <authorList>
            <person name="Holmfeldt K."/>
            <person name="Nilsson E."/>
            <person name="Simone D."/>
            <person name="Lopez-Fernandez M."/>
            <person name="Wu X."/>
            <person name="de Brujin I."/>
            <person name="Lundin D."/>
            <person name="Andersson A."/>
            <person name="Bertilsson S."/>
            <person name="Dopson M."/>
        </authorList>
    </citation>
    <scope>NUCLEOTIDE SEQUENCE</scope>
    <source>
        <strain evidence="1">MM415B02375</strain>
    </source>
</reference>
<dbReference type="AlphaFoldDB" id="A0A6M3LAZ1"/>
<proteinExistence type="predicted"/>
<protein>
    <submittedName>
        <fullName evidence="1">Uncharacterized protein</fullName>
    </submittedName>
</protein>